<feature type="transmembrane region" description="Helical" evidence="1">
    <location>
        <begin position="465"/>
        <end position="488"/>
    </location>
</feature>
<evidence type="ECO:0000313" key="3">
    <source>
        <dbReference type="EMBL" id="MCQ4814954.1"/>
    </source>
</evidence>
<reference evidence="3 4" key="1">
    <citation type="submission" date="2022-06" db="EMBL/GenBank/DDBJ databases">
        <title>Isolation of gut microbiota from human fecal samples.</title>
        <authorList>
            <person name="Pamer E.G."/>
            <person name="Barat B."/>
            <person name="Waligurski E."/>
            <person name="Medina S."/>
            <person name="Paddock L."/>
            <person name="Mostad J."/>
        </authorList>
    </citation>
    <scope>NUCLEOTIDE SEQUENCE [LARGE SCALE GENOMIC DNA]</scope>
    <source>
        <strain evidence="3 4">DFI.9.90</strain>
    </source>
</reference>
<evidence type="ECO:0000259" key="2">
    <source>
        <dbReference type="Pfam" id="PF01970"/>
    </source>
</evidence>
<keyword evidence="1" id="KW-0472">Membrane</keyword>
<dbReference type="EMBL" id="JANFYT010000023">
    <property type="protein sequence ID" value="MCQ4814954.1"/>
    <property type="molecule type" value="Genomic_DNA"/>
</dbReference>
<dbReference type="PANTHER" id="PTHR35342:SF5">
    <property type="entry name" value="TRICARBOXYLIC TRANSPORT PROTEIN"/>
    <property type="match status" value="1"/>
</dbReference>
<keyword evidence="1" id="KW-0812">Transmembrane</keyword>
<dbReference type="PANTHER" id="PTHR35342">
    <property type="entry name" value="TRICARBOXYLIC TRANSPORT PROTEIN"/>
    <property type="match status" value="1"/>
</dbReference>
<evidence type="ECO:0000256" key="1">
    <source>
        <dbReference type="SAM" id="Phobius"/>
    </source>
</evidence>
<dbReference type="InterPro" id="IPR002823">
    <property type="entry name" value="DUF112_TM"/>
</dbReference>
<feature type="transmembrane region" description="Helical" evidence="1">
    <location>
        <begin position="169"/>
        <end position="186"/>
    </location>
</feature>
<evidence type="ECO:0000313" key="4">
    <source>
        <dbReference type="Proteomes" id="UP001205919"/>
    </source>
</evidence>
<feature type="transmembrane region" description="Helical" evidence="1">
    <location>
        <begin position="261"/>
        <end position="281"/>
    </location>
</feature>
<protein>
    <submittedName>
        <fullName evidence="3">Tripartite tricarboxylate transporter permease</fullName>
    </submittedName>
</protein>
<proteinExistence type="predicted"/>
<comment type="caution">
    <text evidence="3">The sequence shown here is derived from an EMBL/GenBank/DDBJ whole genome shotgun (WGS) entry which is preliminary data.</text>
</comment>
<feature type="transmembrane region" description="Helical" evidence="1">
    <location>
        <begin position="193"/>
        <end position="216"/>
    </location>
</feature>
<organism evidence="3 4">
    <name type="scientific">Cloacibacillus evryensis</name>
    <dbReference type="NCBI Taxonomy" id="508460"/>
    <lineage>
        <taxon>Bacteria</taxon>
        <taxon>Thermotogati</taxon>
        <taxon>Synergistota</taxon>
        <taxon>Synergistia</taxon>
        <taxon>Synergistales</taxon>
        <taxon>Synergistaceae</taxon>
        <taxon>Cloacibacillus</taxon>
    </lineage>
</organism>
<keyword evidence="4" id="KW-1185">Reference proteome</keyword>
<feature type="transmembrane region" description="Helical" evidence="1">
    <location>
        <begin position="108"/>
        <end position="135"/>
    </location>
</feature>
<dbReference type="Pfam" id="PF01970">
    <property type="entry name" value="TctA"/>
    <property type="match status" value="1"/>
</dbReference>
<dbReference type="Proteomes" id="UP001205919">
    <property type="component" value="Unassembled WGS sequence"/>
</dbReference>
<feature type="transmembrane region" description="Helical" evidence="1">
    <location>
        <begin position="395"/>
        <end position="428"/>
    </location>
</feature>
<feature type="domain" description="DUF112" evidence="2">
    <location>
        <begin position="20"/>
        <end position="440"/>
    </location>
</feature>
<feature type="transmembrane region" description="Helical" evidence="1">
    <location>
        <begin position="323"/>
        <end position="344"/>
    </location>
</feature>
<feature type="transmembrane region" description="Helical" evidence="1">
    <location>
        <begin position="147"/>
        <end position="163"/>
    </location>
</feature>
<keyword evidence="1" id="KW-1133">Transmembrane helix</keyword>
<feature type="transmembrane region" description="Helical" evidence="1">
    <location>
        <begin position="356"/>
        <end position="383"/>
    </location>
</feature>
<feature type="transmembrane region" description="Helical" evidence="1">
    <location>
        <begin position="20"/>
        <end position="39"/>
    </location>
</feature>
<name>A0AAW5K736_9BACT</name>
<dbReference type="AlphaFoldDB" id="A0AAW5K736"/>
<gene>
    <name evidence="3" type="ORF">NE630_10980</name>
</gene>
<sequence length="501" mass="53163">METIQLLLSGFSNAMTPINLIWLVAGSALGTVLGMLPGLGPTTGIALLMPLTFTMAPDTALVTMCAIYYGAMFGGSRSSILLNVPGDGAAVASCFDGYPMSTSGQAEAALAISAIASFIGGLIATIAFVAVAVPVARFALKFGPPEYFMLMCFALAATAAISKEAMLKGLLSMCLGLMIATVGIDPQSGAIRFTFGVTALQTGIDFVVVIIGVYGLGEVFHNMDHIRSDVAVKVQSKFGRIWVTMAQFKRCWWPMIRQTPVGFFVGVLPGAGATIAALMAYNNEKQLSKNPENFGKGEIVGLAAPEAANNACSVGALIPMMTLGVPGSGTTAVMLGALMILGLQPGPLLFQQHADIAWTVIASMFLGNVACAFINIPLASLLVRVLAVPTKILYPLIVAMALIGVYTINFSVVDFVLLVIFGLVGYFMKKYKVPTSPLILAVVVGVSMEQSYRQSMMLSDGNFAILFRSPICWVLFFLTIFSIVWPFFSDWKKKRKSAAQA</sequence>
<dbReference type="RefSeq" id="WP_008710357.1">
    <property type="nucleotide sequence ID" value="NZ_CABKQM010000006.1"/>
</dbReference>
<accession>A0AAW5K736</accession>